<evidence type="ECO:0000256" key="2">
    <source>
        <dbReference type="ARBA" id="ARBA00009592"/>
    </source>
</evidence>
<protein>
    <submittedName>
        <fullName evidence="14">Receptor like protein 30-like</fullName>
    </submittedName>
</protein>
<evidence type="ECO:0000256" key="9">
    <source>
        <dbReference type="ARBA" id="ARBA00023136"/>
    </source>
</evidence>
<dbReference type="Pfam" id="PF23598">
    <property type="entry name" value="LRR_14"/>
    <property type="match status" value="1"/>
</dbReference>
<evidence type="ECO:0000313" key="14">
    <source>
        <dbReference type="RefSeq" id="XP_019094368.1"/>
    </source>
</evidence>
<comment type="similarity">
    <text evidence="2">Belongs to the RLP family.</text>
</comment>
<evidence type="ECO:0000256" key="8">
    <source>
        <dbReference type="ARBA" id="ARBA00022989"/>
    </source>
</evidence>
<dbReference type="PANTHER" id="PTHR48061:SF36">
    <property type="entry name" value="RECEPTOR-LIKE PROTEIN 12"/>
    <property type="match status" value="1"/>
</dbReference>
<evidence type="ECO:0000256" key="11">
    <source>
        <dbReference type="ARBA" id="ARBA00023180"/>
    </source>
</evidence>
<evidence type="ECO:0000256" key="3">
    <source>
        <dbReference type="ARBA" id="ARBA00022475"/>
    </source>
</evidence>
<dbReference type="Proteomes" id="UP000694864">
    <property type="component" value="Chromosome 17"/>
</dbReference>
<keyword evidence="13" id="KW-1185">Reference proteome</keyword>
<dbReference type="Gene3D" id="3.80.10.10">
    <property type="entry name" value="Ribonuclease Inhibitor"/>
    <property type="match status" value="3"/>
</dbReference>
<sequence length="543" mass="60463">MMITRLHVLFCCVFVPIFLINTIVSLQFPLPEQIEILLAFKDEFPSPTCNHTVLNSWTRSTPQNSTNSFDGVVFDNKTGVVTDLHLDDACLRGTIEPNSSLFKLHHLRYLDLSYNNFYLSSFPSEFGRLANLEVLNFRYVGLVGEVPSSIQNLSRLTVLDLSNNKLRGGFPLVYNLTKLSFLDLSNNNFSGTIPSSLFTMPSLLELDLSQNHLRDRLENLNSSSSSKLKSLYLGRNLFSGRILDPISRLVKLTYLDLSFLTILNPINIVSLPLKSLEYLDLSGITLSRINTTTSDHALTNLIGLYLSSCTLVEFPEILKTLPNLQELDISNNKLKGKVPRWLWDLPLTKVSLSNNSLDGFEGSREVVLPSSLVMLDLSSNAFGGPFPILPPTIDFLIASKNNFTGDLPLSLCNPRKLTVLDLSHNSFSGPIPQCLGDIVEGILNLRHNNLNGMLPDIFCTSGSSLITLDVSKNQITGKLPRSLAKCNRLKLLNVENNMITDTFPFWLKALPLLQVIVLGSNRFYGSISSPQDDPLPFSKLQII</sequence>
<keyword evidence="5" id="KW-0812">Transmembrane</keyword>
<keyword evidence="10" id="KW-0675">Receptor</keyword>
<dbReference type="InterPro" id="IPR055414">
    <property type="entry name" value="LRR_R13L4/SHOC2-like"/>
</dbReference>
<dbReference type="PRINTS" id="PR00019">
    <property type="entry name" value="LEURICHRPT"/>
</dbReference>
<evidence type="ECO:0000313" key="13">
    <source>
        <dbReference type="Proteomes" id="UP000694864"/>
    </source>
</evidence>
<keyword evidence="8" id="KW-1133">Transmembrane helix</keyword>
<dbReference type="RefSeq" id="XP_019094368.1">
    <property type="nucleotide sequence ID" value="XM_019238823.1"/>
</dbReference>
<feature type="domain" description="Disease resistance R13L4/SHOC-2-like LRR" evidence="12">
    <location>
        <begin position="99"/>
        <end position="231"/>
    </location>
</feature>
<dbReference type="SMART" id="SM00369">
    <property type="entry name" value="LRR_TYP"/>
    <property type="match status" value="5"/>
</dbReference>
<keyword evidence="4" id="KW-0433">Leucine-rich repeat</keyword>
<keyword evidence="11" id="KW-0325">Glycoprotein</keyword>
<accession>A0ABM1R5T0</accession>
<dbReference type="GeneID" id="104759075"/>
<keyword evidence="7" id="KW-0677">Repeat</keyword>
<evidence type="ECO:0000256" key="6">
    <source>
        <dbReference type="ARBA" id="ARBA00022729"/>
    </source>
</evidence>
<evidence type="ECO:0000256" key="1">
    <source>
        <dbReference type="ARBA" id="ARBA00004251"/>
    </source>
</evidence>
<comment type="subcellular location">
    <subcellularLocation>
        <location evidence="1">Cell membrane</location>
        <topology evidence="1">Single-pass type I membrane protein</topology>
    </subcellularLocation>
</comment>
<dbReference type="Pfam" id="PF00560">
    <property type="entry name" value="LRR_1"/>
    <property type="match status" value="1"/>
</dbReference>
<dbReference type="InterPro" id="IPR001611">
    <property type="entry name" value="Leu-rich_rpt"/>
</dbReference>
<organism evidence="13 14">
    <name type="scientific">Camelina sativa</name>
    <name type="common">False flax</name>
    <name type="synonym">Myagrum sativum</name>
    <dbReference type="NCBI Taxonomy" id="90675"/>
    <lineage>
        <taxon>Eukaryota</taxon>
        <taxon>Viridiplantae</taxon>
        <taxon>Streptophyta</taxon>
        <taxon>Embryophyta</taxon>
        <taxon>Tracheophyta</taxon>
        <taxon>Spermatophyta</taxon>
        <taxon>Magnoliopsida</taxon>
        <taxon>eudicotyledons</taxon>
        <taxon>Gunneridae</taxon>
        <taxon>Pentapetalae</taxon>
        <taxon>rosids</taxon>
        <taxon>malvids</taxon>
        <taxon>Brassicales</taxon>
        <taxon>Brassicaceae</taxon>
        <taxon>Camelineae</taxon>
        <taxon>Camelina</taxon>
    </lineage>
</organism>
<name>A0ABM1R5T0_CAMSA</name>
<keyword evidence="9" id="KW-0472">Membrane</keyword>
<dbReference type="InterPro" id="IPR032675">
    <property type="entry name" value="LRR_dom_sf"/>
</dbReference>
<dbReference type="SUPFAM" id="SSF52058">
    <property type="entry name" value="L domain-like"/>
    <property type="match status" value="2"/>
</dbReference>
<keyword evidence="3" id="KW-1003">Cell membrane</keyword>
<evidence type="ECO:0000256" key="5">
    <source>
        <dbReference type="ARBA" id="ARBA00022692"/>
    </source>
</evidence>
<evidence type="ECO:0000256" key="7">
    <source>
        <dbReference type="ARBA" id="ARBA00022737"/>
    </source>
</evidence>
<dbReference type="InterPro" id="IPR003591">
    <property type="entry name" value="Leu-rich_rpt_typical-subtyp"/>
</dbReference>
<evidence type="ECO:0000256" key="4">
    <source>
        <dbReference type="ARBA" id="ARBA00022614"/>
    </source>
</evidence>
<gene>
    <name evidence="14" type="primary">LOC104759075</name>
</gene>
<reference evidence="14" key="2">
    <citation type="submission" date="2025-08" db="UniProtKB">
        <authorList>
            <consortium name="RefSeq"/>
        </authorList>
    </citation>
    <scope>IDENTIFICATION</scope>
    <source>
        <tissue evidence="14">Leaf</tissue>
    </source>
</reference>
<dbReference type="PROSITE" id="PS51450">
    <property type="entry name" value="LRR"/>
    <property type="match status" value="1"/>
</dbReference>
<proteinExistence type="inferred from homology"/>
<dbReference type="PANTHER" id="PTHR48061">
    <property type="entry name" value="LEUCINE-RICH REPEAT RECEPTOR PROTEIN KINASE EMS1-LIKE-RELATED"/>
    <property type="match status" value="1"/>
</dbReference>
<dbReference type="InterPro" id="IPR046956">
    <property type="entry name" value="RLP23-like"/>
</dbReference>
<evidence type="ECO:0000259" key="12">
    <source>
        <dbReference type="Pfam" id="PF23598"/>
    </source>
</evidence>
<dbReference type="Pfam" id="PF13855">
    <property type="entry name" value="LRR_8"/>
    <property type="match status" value="2"/>
</dbReference>
<reference evidence="13" key="1">
    <citation type="journal article" date="2014" name="Nat. Commun.">
        <title>The emerging biofuel crop Camelina sativa retains a highly undifferentiated hexaploid genome structure.</title>
        <authorList>
            <person name="Kagale S."/>
            <person name="Koh C."/>
            <person name="Nixon J."/>
            <person name="Bollina V."/>
            <person name="Clarke W.E."/>
            <person name="Tuteja R."/>
            <person name="Spillane C."/>
            <person name="Robinson S.J."/>
            <person name="Links M.G."/>
            <person name="Clarke C."/>
            <person name="Higgins E.E."/>
            <person name="Huebert T."/>
            <person name="Sharpe A.G."/>
            <person name="Parkin I.A."/>
        </authorList>
    </citation>
    <scope>NUCLEOTIDE SEQUENCE [LARGE SCALE GENOMIC DNA]</scope>
    <source>
        <strain evidence="13">cv. DH55</strain>
    </source>
</reference>
<keyword evidence="6" id="KW-0732">Signal</keyword>
<evidence type="ECO:0000256" key="10">
    <source>
        <dbReference type="ARBA" id="ARBA00023170"/>
    </source>
</evidence>